<organism evidence="7 9">
    <name type="scientific">Chryseobacterium contaminans</name>
    <dbReference type="NCBI Taxonomy" id="1423959"/>
    <lineage>
        <taxon>Bacteria</taxon>
        <taxon>Pseudomonadati</taxon>
        <taxon>Bacteroidota</taxon>
        <taxon>Flavobacteriia</taxon>
        <taxon>Flavobacteriales</taxon>
        <taxon>Weeksellaceae</taxon>
        <taxon>Chryseobacterium group</taxon>
        <taxon>Chryseobacterium</taxon>
    </lineage>
</organism>
<feature type="domain" description="HTH tetR-type" evidence="5">
    <location>
        <begin position="5"/>
        <end position="65"/>
    </location>
</feature>
<reference evidence="7 9" key="2">
    <citation type="submission" date="2016-11" db="EMBL/GenBank/DDBJ databases">
        <authorList>
            <person name="Jaros S."/>
            <person name="Januszkiewicz K."/>
            <person name="Wedrychowicz H."/>
        </authorList>
    </citation>
    <scope>NUCLEOTIDE SEQUENCE [LARGE SCALE GENOMIC DNA]</scope>
    <source>
        <strain evidence="7 9">DSM 27621</strain>
    </source>
</reference>
<dbReference type="InterPro" id="IPR023772">
    <property type="entry name" value="DNA-bd_HTH_TetR-type_CS"/>
</dbReference>
<dbReference type="Gene3D" id="1.10.357.10">
    <property type="entry name" value="Tetracycline Repressor, domain 2"/>
    <property type="match status" value="1"/>
</dbReference>
<dbReference type="InterPro" id="IPR001647">
    <property type="entry name" value="HTH_TetR"/>
</dbReference>
<dbReference type="EMBL" id="FRBM01000003">
    <property type="protein sequence ID" value="SHL25876.1"/>
    <property type="molecule type" value="Genomic_DNA"/>
</dbReference>
<dbReference type="SUPFAM" id="SSF48498">
    <property type="entry name" value="Tetracyclin repressor-like, C-terminal domain"/>
    <property type="match status" value="1"/>
</dbReference>
<evidence type="ECO:0000313" key="6">
    <source>
        <dbReference type="EMBL" id="OCA78792.1"/>
    </source>
</evidence>
<dbReference type="PANTHER" id="PTHR47506:SF6">
    <property type="entry name" value="HTH-TYPE TRANSCRIPTIONAL REPRESSOR NEMR"/>
    <property type="match status" value="1"/>
</dbReference>
<evidence type="ECO:0000313" key="9">
    <source>
        <dbReference type="Proteomes" id="UP000184069"/>
    </source>
</evidence>
<keyword evidence="1" id="KW-0805">Transcription regulation</keyword>
<evidence type="ECO:0000313" key="7">
    <source>
        <dbReference type="EMBL" id="SHL25876.1"/>
    </source>
</evidence>
<dbReference type="PANTHER" id="PTHR47506">
    <property type="entry name" value="TRANSCRIPTIONAL REGULATORY PROTEIN"/>
    <property type="match status" value="1"/>
</dbReference>
<keyword evidence="8" id="KW-1185">Reference proteome</keyword>
<dbReference type="PROSITE" id="PS01081">
    <property type="entry name" value="HTH_TETR_1"/>
    <property type="match status" value="1"/>
</dbReference>
<dbReference type="InterPro" id="IPR011075">
    <property type="entry name" value="TetR_C"/>
</dbReference>
<dbReference type="RefSeq" id="WP_066695094.1">
    <property type="nucleotide sequence ID" value="NZ_FRBM01000003.1"/>
</dbReference>
<dbReference type="STRING" id="1423959.SAMN05444407_10398"/>
<sequence length="197" mass="23247">MKKAELTRLNILQKAYELIYTKGYQATSIDEIIATTKVTKGAFYYHFKNKDEMGIAVVNEVLRSASIGSDFRLSEIINLDPVETIYNMMYKLLMENKFMKVEYGCPISNLVQEMTPWHENFRQALKKEADEWEHRLITILENGKKHSFIREDVNTKQATFFILSGYWGIRNFGKLQNDQSVYIYYLNELKIFLKNLR</sequence>
<dbReference type="Proteomes" id="UP000093508">
    <property type="component" value="Unassembled WGS sequence"/>
</dbReference>
<reference evidence="6 8" key="1">
    <citation type="submission" date="2016-07" db="EMBL/GenBank/DDBJ databases">
        <authorList>
            <person name="Jeong J.-J."/>
            <person name="Kim D.W."/>
            <person name="Sang M.K."/>
            <person name="Choi I.-G."/>
            <person name="Kim K.D."/>
        </authorList>
    </citation>
    <scope>NUCLEOTIDE SEQUENCE [LARGE SCALE GENOMIC DNA]</scope>
    <source>
        <strain evidence="6 8">C-26</strain>
    </source>
</reference>
<feature type="DNA-binding region" description="H-T-H motif" evidence="4">
    <location>
        <begin position="28"/>
        <end position="47"/>
    </location>
</feature>
<name>A0A1M6Z5S6_9FLAO</name>
<dbReference type="InterPro" id="IPR036271">
    <property type="entry name" value="Tet_transcr_reg_TetR-rel_C_sf"/>
</dbReference>
<dbReference type="OrthoDB" id="9798857at2"/>
<dbReference type="GO" id="GO:0003677">
    <property type="term" value="F:DNA binding"/>
    <property type="evidence" value="ECO:0007669"/>
    <property type="project" value="UniProtKB-UniRule"/>
</dbReference>
<evidence type="ECO:0000259" key="5">
    <source>
        <dbReference type="PROSITE" id="PS50977"/>
    </source>
</evidence>
<evidence type="ECO:0000256" key="1">
    <source>
        <dbReference type="ARBA" id="ARBA00023015"/>
    </source>
</evidence>
<dbReference type="SUPFAM" id="SSF46689">
    <property type="entry name" value="Homeodomain-like"/>
    <property type="match status" value="1"/>
</dbReference>
<proteinExistence type="predicted"/>
<dbReference type="AlphaFoldDB" id="A0A1M6Z5S6"/>
<keyword evidence="3" id="KW-0804">Transcription</keyword>
<dbReference type="Pfam" id="PF00440">
    <property type="entry name" value="TetR_N"/>
    <property type="match status" value="1"/>
</dbReference>
<protein>
    <submittedName>
        <fullName evidence="6">TetR family transcriptional regulator</fullName>
    </submittedName>
    <submittedName>
        <fullName evidence="7">Transcriptional regulator, TetR family</fullName>
    </submittedName>
</protein>
<evidence type="ECO:0000313" key="8">
    <source>
        <dbReference type="Proteomes" id="UP000093508"/>
    </source>
</evidence>
<evidence type="ECO:0000256" key="2">
    <source>
        <dbReference type="ARBA" id="ARBA00023125"/>
    </source>
</evidence>
<evidence type="ECO:0000256" key="3">
    <source>
        <dbReference type="ARBA" id="ARBA00023163"/>
    </source>
</evidence>
<dbReference type="PRINTS" id="PR00455">
    <property type="entry name" value="HTHTETR"/>
</dbReference>
<dbReference type="InterPro" id="IPR009057">
    <property type="entry name" value="Homeodomain-like_sf"/>
</dbReference>
<keyword evidence="2 4" id="KW-0238">DNA-binding</keyword>
<accession>A0A1M6Z5S6</accession>
<dbReference type="EMBL" id="MAYF01000146">
    <property type="protein sequence ID" value="OCA78792.1"/>
    <property type="molecule type" value="Genomic_DNA"/>
</dbReference>
<dbReference type="PROSITE" id="PS50977">
    <property type="entry name" value="HTH_TETR_2"/>
    <property type="match status" value="1"/>
</dbReference>
<dbReference type="Proteomes" id="UP000184069">
    <property type="component" value="Unassembled WGS sequence"/>
</dbReference>
<gene>
    <name evidence="6" type="ORF">BBH99_07395</name>
    <name evidence="7" type="ORF">SAMN05444407_10398</name>
</gene>
<dbReference type="Pfam" id="PF16925">
    <property type="entry name" value="TetR_C_13"/>
    <property type="match status" value="1"/>
</dbReference>
<evidence type="ECO:0000256" key="4">
    <source>
        <dbReference type="PROSITE-ProRule" id="PRU00335"/>
    </source>
</evidence>